<evidence type="ECO:0000313" key="3">
    <source>
        <dbReference type="Proteomes" id="UP000235388"/>
    </source>
</evidence>
<evidence type="ECO:0000256" key="1">
    <source>
        <dbReference type="SAM" id="MobiDB-lite"/>
    </source>
</evidence>
<dbReference type="Proteomes" id="UP000235388">
    <property type="component" value="Unassembled WGS sequence"/>
</dbReference>
<name>A0A2N5UYL0_9BASI</name>
<comment type="caution">
    <text evidence="2">The sequence shown here is derived from an EMBL/GenBank/DDBJ whole genome shotgun (WGS) entry which is preliminary data.</text>
</comment>
<evidence type="ECO:0000313" key="2">
    <source>
        <dbReference type="EMBL" id="PLW42814.1"/>
    </source>
</evidence>
<feature type="region of interest" description="Disordered" evidence="1">
    <location>
        <begin position="485"/>
        <end position="524"/>
    </location>
</feature>
<feature type="compositionally biased region" description="Polar residues" evidence="1">
    <location>
        <begin position="249"/>
        <end position="268"/>
    </location>
</feature>
<reference evidence="2 3" key="1">
    <citation type="submission" date="2017-11" db="EMBL/GenBank/DDBJ databases">
        <title>De novo assembly and phasing of dikaryotic genomes from two isolates of Puccinia coronata f. sp. avenae, the causal agent of oat crown rust.</title>
        <authorList>
            <person name="Miller M.E."/>
            <person name="Zhang Y."/>
            <person name="Omidvar V."/>
            <person name="Sperschneider J."/>
            <person name="Schwessinger B."/>
            <person name="Raley C."/>
            <person name="Palmer J.M."/>
            <person name="Garnica D."/>
            <person name="Upadhyaya N."/>
            <person name="Rathjen J."/>
            <person name="Taylor J.M."/>
            <person name="Park R.F."/>
            <person name="Dodds P.N."/>
            <person name="Hirsch C.D."/>
            <person name="Kianian S.F."/>
            <person name="Figueroa M."/>
        </authorList>
    </citation>
    <scope>NUCLEOTIDE SEQUENCE [LARGE SCALE GENOMIC DNA]</scope>
    <source>
        <strain evidence="2">12NC29</strain>
    </source>
</reference>
<accession>A0A2N5UYL0</accession>
<feature type="compositionally biased region" description="Polar residues" evidence="1">
    <location>
        <begin position="300"/>
        <end position="348"/>
    </location>
</feature>
<sequence>TAGINRSNTAVRAVLKQPCSTSGRTGTVRPKQEPTGRTDLSDRSRLVLSDRSQELIGQAFPTRRQVLWSDSACPTTGQTRLFKHRSNCRVRPVIAGSELNSTLISLTSFIHTSGVFYVANSENNGNSAPHNSNTIGDSQNFTRQGYYEFTQNQFVSGFNHGTSGLNNANGPLGNGAQPAALPGDHPAAVTLSGTPPAAAVLPVVHPAITVLPGAHPAATTLLPGGHPAASVLPVGHTAATPLPGVHPTATGNTQPAQHGNSVQSAPSQKTKKKRGPYKKRKRQSSTGPANRPSVPILSSGPANATASPTLGSNDNSGTNTRTSNQTPNPTSTGVTTCTNSEPRQTGNRVTQSFQDADHHVIQVVQSATCKNKRITKSVKDELRLIMLDYQKQVQLVSLRSQIRAELLFKWLGVYNKSRTPNRFNNFCRYLLDARKLFGFKEFPPSERMQQFGKLWRELCEEDQLKFCDWDFFNNLRLQMGLEPLDDPEALEPKDESEEIDADQEHPRNPPTANGPKDNVPLPISKKSNYEAESSCNKWVNKAVRDPRKSNKRIKLMSEAPKRQPWDEGELEENKSKMLKQLREMLIKATRGKRLRDWPSNARRELPKLGLILKIAPEAAQSRLIEEILLNTDTKTYHKLEVEYVLEAIHNKWIKLVRKDEADDVAAPVVTA</sequence>
<dbReference type="OrthoDB" id="2507299at2759"/>
<feature type="region of interest" description="Disordered" evidence="1">
    <location>
        <begin position="166"/>
        <end position="188"/>
    </location>
</feature>
<feature type="compositionally biased region" description="Basic residues" evidence="1">
    <location>
        <begin position="269"/>
        <end position="283"/>
    </location>
</feature>
<feature type="compositionally biased region" description="Acidic residues" evidence="1">
    <location>
        <begin position="485"/>
        <end position="501"/>
    </location>
</feature>
<feature type="region of interest" description="Disordered" evidence="1">
    <location>
        <begin position="18"/>
        <end position="40"/>
    </location>
</feature>
<proteinExistence type="predicted"/>
<organism evidence="2 3">
    <name type="scientific">Puccinia coronata f. sp. avenae</name>
    <dbReference type="NCBI Taxonomy" id="200324"/>
    <lineage>
        <taxon>Eukaryota</taxon>
        <taxon>Fungi</taxon>
        <taxon>Dikarya</taxon>
        <taxon>Basidiomycota</taxon>
        <taxon>Pucciniomycotina</taxon>
        <taxon>Pucciniomycetes</taxon>
        <taxon>Pucciniales</taxon>
        <taxon>Pucciniaceae</taxon>
        <taxon>Puccinia</taxon>
    </lineage>
</organism>
<dbReference type="AlphaFoldDB" id="A0A2N5UYL0"/>
<keyword evidence="3" id="KW-1185">Reference proteome</keyword>
<feature type="compositionally biased region" description="Basic and acidic residues" evidence="1">
    <location>
        <begin position="30"/>
        <end position="40"/>
    </location>
</feature>
<gene>
    <name evidence="2" type="ORF">PCANC_07942</name>
</gene>
<feature type="non-terminal residue" evidence="2">
    <location>
        <position position="1"/>
    </location>
</feature>
<protein>
    <submittedName>
        <fullName evidence="2">Uncharacterized protein</fullName>
    </submittedName>
</protein>
<feature type="region of interest" description="Disordered" evidence="1">
    <location>
        <begin position="232"/>
        <end position="348"/>
    </location>
</feature>
<dbReference type="EMBL" id="PGCJ01000154">
    <property type="protein sequence ID" value="PLW42814.1"/>
    <property type="molecule type" value="Genomic_DNA"/>
</dbReference>
<feature type="compositionally biased region" description="Low complexity" evidence="1">
    <location>
        <begin position="166"/>
        <end position="183"/>
    </location>
</feature>